<name>A0A816THL5_9BILA</name>
<dbReference type="Proteomes" id="UP000663842">
    <property type="component" value="Unassembled WGS sequence"/>
</dbReference>
<dbReference type="EMBL" id="CAJOBF010035694">
    <property type="protein sequence ID" value="CAF4432955.1"/>
    <property type="molecule type" value="Genomic_DNA"/>
</dbReference>
<accession>A0A816THL5</accession>
<sequence length="46" mass="5318">MSPKLQLYCDLSHEKILKLYNDYLSNLQNDPSVTKASLNIPEDIDH</sequence>
<reference evidence="1" key="1">
    <citation type="submission" date="2021-02" db="EMBL/GenBank/DDBJ databases">
        <authorList>
            <person name="Nowell W R."/>
        </authorList>
    </citation>
    <scope>NUCLEOTIDE SEQUENCE</scope>
</reference>
<evidence type="ECO:0000313" key="2">
    <source>
        <dbReference type="EMBL" id="CAF4432955.1"/>
    </source>
</evidence>
<protein>
    <submittedName>
        <fullName evidence="1">Uncharacterized protein</fullName>
    </submittedName>
</protein>
<dbReference type="EMBL" id="CAJNRG010007825">
    <property type="protein sequence ID" value="CAF2098297.1"/>
    <property type="molecule type" value="Genomic_DNA"/>
</dbReference>
<feature type="non-terminal residue" evidence="1">
    <location>
        <position position="46"/>
    </location>
</feature>
<evidence type="ECO:0000313" key="3">
    <source>
        <dbReference type="Proteomes" id="UP000663887"/>
    </source>
</evidence>
<organism evidence="1 3">
    <name type="scientific">Rotaria magnacalcarata</name>
    <dbReference type="NCBI Taxonomy" id="392030"/>
    <lineage>
        <taxon>Eukaryota</taxon>
        <taxon>Metazoa</taxon>
        <taxon>Spiralia</taxon>
        <taxon>Gnathifera</taxon>
        <taxon>Rotifera</taxon>
        <taxon>Eurotatoria</taxon>
        <taxon>Bdelloidea</taxon>
        <taxon>Philodinida</taxon>
        <taxon>Philodinidae</taxon>
        <taxon>Rotaria</taxon>
    </lineage>
</organism>
<gene>
    <name evidence="2" type="ORF">UXM345_LOCUS39017</name>
    <name evidence="1" type="ORF">XDN619_LOCUS18121</name>
</gene>
<comment type="caution">
    <text evidence="1">The sequence shown here is derived from an EMBL/GenBank/DDBJ whole genome shotgun (WGS) entry which is preliminary data.</text>
</comment>
<dbReference type="AlphaFoldDB" id="A0A816THL5"/>
<evidence type="ECO:0000313" key="1">
    <source>
        <dbReference type="EMBL" id="CAF2098297.1"/>
    </source>
</evidence>
<dbReference type="Proteomes" id="UP000663887">
    <property type="component" value="Unassembled WGS sequence"/>
</dbReference>
<proteinExistence type="predicted"/>